<protein>
    <submittedName>
        <fullName evidence="9">VapC toxin family PIN domain ribonuclease</fullName>
    </submittedName>
</protein>
<keyword evidence="5" id="KW-0378">Hydrolase</keyword>
<evidence type="ECO:0000313" key="10">
    <source>
        <dbReference type="Proteomes" id="UP000240608"/>
    </source>
</evidence>
<dbReference type="GO" id="GO:0004518">
    <property type="term" value="F:nuclease activity"/>
    <property type="evidence" value="ECO:0007669"/>
    <property type="project" value="UniProtKB-KW"/>
</dbReference>
<dbReference type="Gene3D" id="3.40.50.1010">
    <property type="entry name" value="5'-nuclease"/>
    <property type="match status" value="1"/>
</dbReference>
<keyword evidence="3" id="KW-0540">Nuclease</keyword>
<evidence type="ECO:0000256" key="5">
    <source>
        <dbReference type="ARBA" id="ARBA00022801"/>
    </source>
</evidence>
<evidence type="ECO:0000313" key="9">
    <source>
        <dbReference type="EMBL" id="PTB97543.1"/>
    </source>
</evidence>
<evidence type="ECO:0000259" key="8">
    <source>
        <dbReference type="Pfam" id="PF01850"/>
    </source>
</evidence>
<dbReference type="AlphaFoldDB" id="A0A2T4DUQ9"/>
<keyword evidence="2" id="KW-1277">Toxin-antitoxin system</keyword>
<dbReference type="EMBL" id="PYVU01000011">
    <property type="protein sequence ID" value="PTB97543.1"/>
    <property type="molecule type" value="Genomic_DNA"/>
</dbReference>
<evidence type="ECO:0000256" key="4">
    <source>
        <dbReference type="ARBA" id="ARBA00022723"/>
    </source>
</evidence>
<evidence type="ECO:0000256" key="7">
    <source>
        <dbReference type="ARBA" id="ARBA00038093"/>
    </source>
</evidence>
<dbReference type="GO" id="GO:0046872">
    <property type="term" value="F:metal ion binding"/>
    <property type="evidence" value="ECO:0007669"/>
    <property type="project" value="UniProtKB-KW"/>
</dbReference>
<evidence type="ECO:0000256" key="1">
    <source>
        <dbReference type="ARBA" id="ARBA00001946"/>
    </source>
</evidence>
<dbReference type="CDD" id="cd18738">
    <property type="entry name" value="PIN_VapC4-5_FitB-like"/>
    <property type="match status" value="1"/>
</dbReference>
<dbReference type="Pfam" id="PF01850">
    <property type="entry name" value="PIN"/>
    <property type="match status" value="1"/>
</dbReference>
<feature type="domain" description="PIN" evidence="8">
    <location>
        <begin position="6"/>
        <end position="114"/>
    </location>
</feature>
<keyword evidence="6" id="KW-0460">Magnesium</keyword>
<dbReference type="PANTHER" id="PTHR33653:SF1">
    <property type="entry name" value="RIBONUCLEASE VAPC2"/>
    <property type="match status" value="1"/>
</dbReference>
<comment type="cofactor">
    <cofactor evidence="1">
        <name>Mg(2+)</name>
        <dbReference type="ChEBI" id="CHEBI:18420"/>
    </cofactor>
</comment>
<dbReference type="InterPro" id="IPR050556">
    <property type="entry name" value="Type_II_TA_system_RNase"/>
</dbReference>
<gene>
    <name evidence="9" type="ORF">C9994_02335</name>
</gene>
<comment type="caution">
    <text evidence="9">The sequence shown here is derived from an EMBL/GenBank/DDBJ whole genome shotgun (WGS) entry which is preliminary data.</text>
</comment>
<accession>A0A2T4DUQ9</accession>
<evidence type="ECO:0000256" key="6">
    <source>
        <dbReference type="ARBA" id="ARBA00022842"/>
    </source>
</evidence>
<dbReference type="InterPro" id="IPR029060">
    <property type="entry name" value="PIN-like_dom_sf"/>
</dbReference>
<sequence length="123" mass="13974">MNGINILLDTNIIIYLLSGDKKLEEILDGKVIIASLMSEMEVLAYPELDEKNDKIIREFLSKINIVSINESIKEVAIQMRRKYKVKLPDAIIAATAFFLNIPLITTDSDFTKIEGLNILKYDL</sequence>
<dbReference type="GO" id="GO:0016787">
    <property type="term" value="F:hydrolase activity"/>
    <property type="evidence" value="ECO:0007669"/>
    <property type="project" value="UniProtKB-KW"/>
</dbReference>
<dbReference type="SUPFAM" id="SSF88723">
    <property type="entry name" value="PIN domain-like"/>
    <property type="match status" value="1"/>
</dbReference>
<name>A0A2T4DUQ9_9BACT</name>
<organism evidence="9 10">
    <name type="scientific">Marivirga lumbricoides</name>
    <dbReference type="NCBI Taxonomy" id="1046115"/>
    <lineage>
        <taxon>Bacteria</taxon>
        <taxon>Pseudomonadati</taxon>
        <taxon>Bacteroidota</taxon>
        <taxon>Cytophagia</taxon>
        <taxon>Cytophagales</taxon>
        <taxon>Marivirgaceae</taxon>
        <taxon>Marivirga</taxon>
    </lineage>
</organism>
<proteinExistence type="inferred from homology"/>
<dbReference type="PANTHER" id="PTHR33653">
    <property type="entry name" value="RIBONUCLEASE VAPC2"/>
    <property type="match status" value="1"/>
</dbReference>
<evidence type="ECO:0000256" key="2">
    <source>
        <dbReference type="ARBA" id="ARBA00022649"/>
    </source>
</evidence>
<dbReference type="InterPro" id="IPR002716">
    <property type="entry name" value="PIN_dom"/>
</dbReference>
<keyword evidence="4" id="KW-0479">Metal-binding</keyword>
<evidence type="ECO:0000256" key="3">
    <source>
        <dbReference type="ARBA" id="ARBA00022722"/>
    </source>
</evidence>
<comment type="similarity">
    <text evidence="7">Belongs to the PINc/VapC protein family.</text>
</comment>
<dbReference type="Proteomes" id="UP000240608">
    <property type="component" value="Unassembled WGS sequence"/>
</dbReference>
<reference evidence="9 10" key="1">
    <citation type="submission" date="2018-03" db="EMBL/GenBank/DDBJ databases">
        <title>Cross-interface Injection: A General Nanoliter Liquid Handling Method Applied to Single Cells Genome Amplification Automated Nanoliter Liquid Handling Applied to Single Cell Multiple Displacement Amplification.</title>
        <authorList>
            <person name="Yun J."/>
            <person name="Xu P."/>
            <person name="Xu J."/>
            <person name="Dai X."/>
            <person name="Wang Y."/>
            <person name="Zheng X."/>
            <person name="Cao C."/>
            <person name="Yi Q."/>
            <person name="Zhu Y."/>
            <person name="Wang L."/>
            <person name="Dong Z."/>
            <person name="Huang Y."/>
            <person name="Huang L."/>
            <person name="Du W."/>
        </authorList>
    </citation>
    <scope>NUCLEOTIDE SEQUENCE [LARGE SCALE GENOMIC DNA]</scope>
    <source>
        <strain evidence="9 10">Z-D1-2</strain>
    </source>
</reference>